<evidence type="ECO:0000256" key="3">
    <source>
        <dbReference type="ARBA" id="ARBA00022824"/>
    </source>
</evidence>
<dbReference type="GO" id="GO:0008654">
    <property type="term" value="P:phospholipid biosynthetic process"/>
    <property type="evidence" value="ECO:0007669"/>
    <property type="project" value="InterPro"/>
</dbReference>
<dbReference type="STRING" id="409849.ENSPMGP00000027261"/>
<dbReference type="HAMAP" id="MF_03229">
    <property type="entry name" value="FITM1"/>
    <property type="match status" value="1"/>
</dbReference>
<keyword evidence="9" id="KW-1185">Reference proteome</keyword>
<evidence type="ECO:0000256" key="4">
    <source>
        <dbReference type="ARBA" id="ARBA00022989"/>
    </source>
</evidence>
<keyword evidence="2 6" id="KW-0812">Transmembrane</keyword>
<organism evidence="8 9">
    <name type="scientific">Periophthalmus magnuspinnatus</name>
    <dbReference type="NCBI Taxonomy" id="409849"/>
    <lineage>
        <taxon>Eukaryota</taxon>
        <taxon>Metazoa</taxon>
        <taxon>Chordata</taxon>
        <taxon>Craniata</taxon>
        <taxon>Vertebrata</taxon>
        <taxon>Euteleostomi</taxon>
        <taxon>Actinopterygii</taxon>
        <taxon>Neopterygii</taxon>
        <taxon>Teleostei</taxon>
        <taxon>Neoteleostei</taxon>
        <taxon>Acanthomorphata</taxon>
        <taxon>Gobiaria</taxon>
        <taxon>Gobiiformes</taxon>
        <taxon>Gobioidei</taxon>
        <taxon>Gobiidae</taxon>
        <taxon>Oxudercinae</taxon>
        <taxon>Periophthalmus</taxon>
    </lineage>
</organism>
<comment type="similarity">
    <text evidence="6">Belongs to the FIT family. FIT1 subfamily.</text>
</comment>
<gene>
    <name evidence="6" type="primary">FITM1</name>
    <name evidence="6" type="synonym">FIT1</name>
</gene>
<accession>A0A3B4BFF1</accession>
<reference evidence="8" key="2">
    <citation type="submission" date="2025-09" db="UniProtKB">
        <authorList>
            <consortium name="Ensembl"/>
        </authorList>
    </citation>
    <scope>IDENTIFICATION</scope>
</reference>
<evidence type="ECO:0000256" key="6">
    <source>
        <dbReference type="HAMAP-Rule" id="MF_03229"/>
    </source>
</evidence>
<keyword evidence="3 6" id="KW-0256">Endoplasmic reticulum</keyword>
<sequence>MFLTLRINKSKRNITFFEGRLVLGSAPVRRHFHLLLSAMVLFGPLLSLWVSKYNVFANTNHFLYRKFLRSSWGWTCILSGSFVLVLSLSAKRSLSLCLRHLSRLLVAGLLWFALKRLLAVLEDAAGACYEPMPPEVDPSSSSSSSSSSPLLLLHQDKTKALCLRAHMQWRGYEVSQDVLILCLCCLLILEELSVFRDHVAPAGPPQKPPGAPLRLILLCTLLLVLCMFLLLCLLAHFPQFPAQQLGGALGYLTWRGLYQGWYKLKGSRFCPGMPGEGLLTSDL</sequence>
<dbReference type="GO" id="GO:0140042">
    <property type="term" value="P:lipid droplet formation"/>
    <property type="evidence" value="ECO:0007669"/>
    <property type="project" value="UniProtKB-UniRule"/>
</dbReference>
<protein>
    <recommendedName>
        <fullName evidence="6">Fat storage-inducing transmembrane protein 1 homolog</fullName>
    </recommendedName>
    <alternativeName>
        <fullName evidence="6">FITM1-like protein</fullName>
    </alternativeName>
    <alternativeName>
        <fullName evidence="6">Fat-inducing protein 1</fullName>
    </alternativeName>
</protein>
<dbReference type="AlphaFoldDB" id="A0A3B4BFF1"/>
<evidence type="ECO:0000313" key="8">
    <source>
        <dbReference type="Ensembl" id="ENSPMGP00000027261.1"/>
    </source>
</evidence>
<dbReference type="Ensembl" id="ENSPMGT00000029045.1">
    <property type="protein sequence ID" value="ENSPMGP00000027261.1"/>
    <property type="gene ID" value="ENSPMGG00000022009.1"/>
</dbReference>
<dbReference type="Pfam" id="PF10261">
    <property type="entry name" value="FIT"/>
    <property type="match status" value="1"/>
</dbReference>
<keyword evidence="4 6" id="KW-1133">Transmembrane helix</keyword>
<evidence type="ECO:0000256" key="7">
    <source>
        <dbReference type="SAM" id="Phobius"/>
    </source>
</evidence>
<evidence type="ECO:0000256" key="5">
    <source>
        <dbReference type="ARBA" id="ARBA00023136"/>
    </source>
</evidence>
<feature type="transmembrane region" description="Helical" evidence="7">
    <location>
        <begin position="32"/>
        <end position="51"/>
    </location>
</feature>
<proteinExistence type="inferred from homology"/>
<dbReference type="InterPro" id="IPR046401">
    <property type="entry name" value="FITM1/2"/>
</dbReference>
<dbReference type="PANTHER" id="PTHR23129">
    <property type="entry name" value="ACYL-COENZYME A DIPHOSPHATASE FITM2"/>
    <property type="match status" value="1"/>
</dbReference>
<dbReference type="PANTHER" id="PTHR23129:SF3">
    <property type="entry name" value="FAT STORAGE-INDUCING TRANSMEMBRANE PROTEIN 1"/>
    <property type="match status" value="1"/>
</dbReference>
<evidence type="ECO:0000313" key="9">
    <source>
        <dbReference type="Proteomes" id="UP000261520"/>
    </source>
</evidence>
<reference evidence="8" key="1">
    <citation type="submission" date="2025-08" db="UniProtKB">
        <authorList>
            <consortium name="Ensembl"/>
        </authorList>
    </citation>
    <scope>IDENTIFICATION</scope>
</reference>
<keyword evidence="5 6" id="KW-0472">Membrane</keyword>
<evidence type="ECO:0000256" key="2">
    <source>
        <dbReference type="ARBA" id="ARBA00022692"/>
    </source>
</evidence>
<dbReference type="InterPro" id="IPR019388">
    <property type="entry name" value="FIT"/>
</dbReference>
<feature type="transmembrane region" description="Helical" evidence="7">
    <location>
        <begin position="215"/>
        <end position="237"/>
    </location>
</feature>
<comment type="subcellular location">
    <subcellularLocation>
        <location evidence="1 6">Endoplasmic reticulum membrane</location>
        <topology evidence="1 6">Multi-pass membrane protein</topology>
    </subcellularLocation>
</comment>
<dbReference type="GO" id="GO:0010945">
    <property type="term" value="F:coenzyme A diphosphatase activity"/>
    <property type="evidence" value="ECO:0007669"/>
    <property type="project" value="InterPro"/>
</dbReference>
<feature type="transmembrane region" description="Helical" evidence="7">
    <location>
        <begin position="71"/>
        <end position="89"/>
    </location>
</feature>
<name>A0A3B4BFF1_9GOBI</name>
<dbReference type="HAMAP" id="MF_03230">
    <property type="entry name" value="FITM2"/>
    <property type="match status" value="1"/>
</dbReference>
<dbReference type="GO" id="GO:0005789">
    <property type="term" value="C:endoplasmic reticulum membrane"/>
    <property type="evidence" value="ECO:0007669"/>
    <property type="project" value="UniProtKB-SubCell"/>
</dbReference>
<dbReference type="Proteomes" id="UP000261520">
    <property type="component" value="Unplaced"/>
</dbReference>
<dbReference type="InterPro" id="IPR046402">
    <property type="entry name" value="FIT1"/>
</dbReference>
<comment type="function">
    <text evidence="6">May play a role in the formation of lipid droplets (LDs), which are storage organelles at the center of lipid and energy homeostasis. May directly bind to diacylglycerol (DAGs) and triacylglycerol.</text>
</comment>
<evidence type="ECO:0000256" key="1">
    <source>
        <dbReference type="ARBA" id="ARBA00004477"/>
    </source>
</evidence>
<comment type="caution">
    <text evidence="6">Lacks conserved residue(s) required for the propagation of feature annotation.</text>
</comment>